<dbReference type="SUPFAM" id="SSF53098">
    <property type="entry name" value="Ribonuclease H-like"/>
    <property type="match status" value="1"/>
</dbReference>
<evidence type="ECO:0000259" key="1">
    <source>
        <dbReference type="PROSITE" id="PS50994"/>
    </source>
</evidence>
<dbReference type="EMBL" id="CP024870">
    <property type="protein sequence ID" value="ATX71085.1"/>
    <property type="molecule type" value="Genomic_DNA"/>
</dbReference>
<dbReference type="InterPro" id="IPR050900">
    <property type="entry name" value="Transposase_IS3/IS150/IS904"/>
</dbReference>
<dbReference type="EMBL" id="CP024870">
    <property type="protein sequence ID" value="ATX71019.1"/>
    <property type="molecule type" value="Genomic_DNA"/>
</dbReference>
<evidence type="ECO:0000313" key="10">
    <source>
        <dbReference type="EMBL" id="ATX71411.1"/>
    </source>
</evidence>
<evidence type="ECO:0000313" key="6">
    <source>
        <dbReference type="EMBL" id="ATX71019.1"/>
    </source>
</evidence>
<proteinExistence type="predicted"/>
<organism evidence="9 11">
    <name type="scientific">Spiroplasma clarkii</name>
    <dbReference type="NCBI Taxonomy" id="2139"/>
    <lineage>
        <taxon>Bacteria</taxon>
        <taxon>Bacillati</taxon>
        <taxon>Mycoplasmatota</taxon>
        <taxon>Mollicutes</taxon>
        <taxon>Entomoplasmatales</taxon>
        <taxon>Spiroplasmataceae</taxon>
        <taxon>Spiroplasma</taxon>
    </lineage>
</organism>
<dbReference type="GO" id="GO:0003676">
    <property type="term" value="F:nucleic acid binding"/>
    <property type="evidence" value="ECO:0007669"/>
    <property type="project" value="InterPro"/>
</dbReference>
<dbReference type="EMBL" id="CP024870">
    <property type="protein sequence ID" value="ATX70764.1"/>
    <property type="molecule type" value="Genomic_DNA"/>
</dbReference>
<sequence length="240" mass="28373">MKQGKPRVRYYDHDFYLNIEQSFIDSGKTYGCKRIAIDLLTKGIAKSSHKKILRYFKMRSISTNNHVKWKNKVAKPEKVGKYPNLLTDPENFDKYGDVFSVDITEKEFNGERYYTCGFYHIKMKKIFGLVTEKNKGNQLVEKSFLKMTDEFGVFLPNSVIHSDNGSEFKAYNYKLMLMYFNLIPSMSRIAKSTDNGWIEGFWSVFKRECLKENYCYKGLAEYQLNASLYQKFYNYVRIKL</sequence>
<feature type="domain" description="Integrase catalytic" evidence="1">
    <location>
        <begin position="85"/>
        <end position="240"/>
    </location>
</feature>
<dbReference type="EMBL" id="CP024870">
    <property type="protein sequence ID" value="ATX71052.1"/>
    <property type="molecule type" value="Genomic_DNA"/>
</dbReference>
<gene>
    <name evidence="2" type="ORF">SCLAR_v1c03720</name>
    <name evidence="3" type="ORF">SCLAR_v1c04400</name>
    <name evidence="4" type="ORF">SCLAR_v1c04530</name>
    <name evidence="5" type="ORF">SCLAR_v1c06910</name>
    <name evidence="6" type="ORF">SCLAR_v1c07020</name>
    <name evidence="7" type="ORF">SCLAR_v1c07350</name>
    <name evidence="8" type="ORF">SCLAR_v1c07700</name>
    <name evidence="9" type="ORF">SCLAR_v1c09150</name>
    <name evidence="10" type="ORF">SCLAR_v1c11110</name>
</gene>
<evidence type="ECO:0000313" key="2">
    <source>
        <dbReference type="EMBL" id="ATX70702.1"/>
    </source>
</evidence>
<name>A0A1Y0L0S3_9MOLU</name>
<dbReference type="Gene3D" id="3.30.420.10">
    <property type="entry name" value="Ribonuclease H-like superfamily/Ribonuclease H"/>
    <property type="match status" value="1"/>
</dbReference>
<evidence type="ECO:0000313" key="3">
    <source>
        <dbReference type="EMBL" id="ATX70764.1"/>
    </source>
</evidence>
<evidence type="ECO:0000313" key="11">
    <source>
        <dbReference type="Proteomes" id="UP000231179"/>
    </source>
</evidence>
<dbReference type="PANTHER" id="PTHR46889">
    <property type="entry name" value="TRANSPOSASE INSF FOR INSERTION SEQUENCE IS3B-RELATED"/>
    <property type="match status" value="1"/>
</dbReference>
<dbReference type="InterPro" id="IPR012337">
    <property type="entry name" value="RNaseH-like_sf"/>
</dbReference>
<dbReference type="EMBL" id="CP024870">
    <property type="protein sequence ID" value="ATX70702.1"/>
    <property type="molecule type" value="Genomic_DNA"/>
</dbReference>
<dbReference type="RefSeq" id="WP_146637825.1">
    <property type="nucleotide sequence ID" value="NZ_CP015819.1"/>
</dbReference>
<dbReference type="EMBL" id="CP024870">
    <property type="protein sequence ID" value="ATX71411.1"/>
    <property type="molecule type" value="Genomic_DNA"/>
</dbReference>
<protein>
    <recommendedName>
        <fullName evidence="1">Integrase catalytic domain-containing protein</fullName>
    </recommendedName>
</protein>
<evidence type="ECO:0000313" key="7">
    <source>
        <dbReference type="EMBL" id="ATX71052.1"/>
    </source>
</evidence>
<dbReference type="EMBL" id="CP024870">
    <property type="protein sequence ID" value="ATX70777.1"/>
    <property type="molecule type" value="Genomic_DNA"/>
</dbReference>
<dbReference type="PROSITE" id="PS50994">
    <property type="entry name" value="INTEGRASE"/>
    <property type="match status" value="1"/>
</dbReference>
<dbReference type="PANTHER" id="PTHR46889:SF4">
    <property type="entry name" value="TRANSPOSASE INSO FOR INSERTION SEQUENCE ELEMENT IS911B-RELATED"/>
    <property type="match status" value="1"/>
</dbReference>
<keyword evidence="11" id="KW-1185">Reference proteome</keyword>
<dbReference type="GO" id="GO:0015074">
    <property type="term" value="P:DNA integration"/>
    <property type="evidence" value="ECO:0007669"/>
    <property type="project" value="InterPro"/>
</dbReference>
<dbReference type="InterPro" id="IPR001584">
    <property type="entry name" value="Integrase_cat-core"/>
</dbReference>
<dbReference type="EMBL" id="CP024870">
    <property type="protein sequence ID" value="ATX71221.1"/>
    <property type="molecule type" value="Genomic_DNA"/>
</dbReference>
<evidence type="ECO:0000313" key="9">
    <source>
        <dbReference type="EMBL" id="ATX71221.1"/>
    </source>
</evidence>
<dbReference type="KEGG" id="scla:SCLARK_001133"/>
<accession>A0A1Y0L0S3</accession>
<dbReference type="AlphaFoldDB" id="A0A1Y0L0S3"/>
<dbReference type="Proteomes" id="UP000231179">
    <property type="component" value="Chromosome"/>
</dbReference>
<dbReference type="KEGG" id="scla:SCLARK_001042"/>
<reference evidence="9 11" key="1">
    <citation type="submission" date="2017-11" db="EMBL/GenBank/DDBJ databases">
        <title>Complete genome sequence of Spiroplasma clarkii CN-5 (DSM 19994).</title>
        <authorList>
            <person name="Tsai Y.-M."/>
            <person name="Chang A."/>
            <person name="Lo W.-S."/>
            <person name="Kuo C.-H."/>
        </authorList>
    </citation>
    <scope>NUCLEOTIDE SEQUENCE [LARGE SCALE GENOMIC DNA]</scope>
    <source>
        <strain evidence="9 11">CN-5</strain>
    </source>
</reference>
<dbReference type="InterPro" id="IPR036397">
    <property type="entry name" value="RNaseH_sf"/>
</dbReference>
<evidence type="ECO:0000313" key="5">
    <source>
        <dbReference type="EMBL" id="ATX71008.1"/>
    </source>
</evidence>
<dbReference type="EMBL" id="CP024870">
    <property type="protein sequence ID" value="ATX71008.1"/>
    <property type="molecule type" value="Genomic_DNA"/>
</dbReference>
<evidence type="ECO:0000313" key="4">
    <source>
        <dbReference type="EMBL" id="ATX70777.1"/>
    </source>
</evidence>
<dbReference type="OrthoDB" id="388865at2"/>
<evidence type="ECO:0000313" key="8">
    <source>
        <dbReference type="EMBL" id="ATX71085.1"/>
    </source>
</evidence>